<evidence type="ECO:0000313" key="3">
    <source>
        <dbReference type="Proteomes" id="UP000620124"/>
    </source>
</evidence>
<proteinExistence type="predicted"/>
<keyword evidence="1" id="KW-1133">Transmembrane helix</keyword>
<protein>
    <submittedName>
        <fullName evidence="2">Uncharacterized protein</fullName>
    </submittedName>
</protein>
<dbReference type="AlphaFoldDB" id="A0A8H6XQW4"/>
<gene>
    <name evidence="2" type="ORF">MVEN_01643700</name>
</gene>
<accession>A0A8H6XQW4</accession>
<feature type="transmembrane region" description="Helical" evidence="1">
    <location>
        <begin position="239"/>
        <end position="264"/>
    </location>
</feature>
<reference evidence="2" key="1">
    <citation type="submission" date="2020-05" db="EMBL/GenBank/DDBJ databases">
        <title>Mycena genomes resolve the evolution of fungal bioluminescence.</title>
        <authorList>
            <person name="Tsai I.J."/>
        </authorList>
    </citation>
    <scope>NUCLEOTIDE SEQUENCE</scope>
    <source>
        <strain evidence="2">CCC161011</strain>
    </source>
</reference>
<dbReference type="OrthoDB" id="2873242at2759"/>
<keyword evidence="3" id="KW-1185">Reference proteome</keyword>
<feature type="transmembrane region" description="Helical" evidence="1">
    <location>
        <begin position="171"/>
        <end position="192"/>
    </location>
</feature>
<evidence type="ECO:0000313" key="2">
    <source>
        <dbReference type="EMBL" id="KAF7344824.1"/>
    </source>
</evidence>
<organism evidence="2 3">
    <name type="scientific">Mycena venus</name>
    <dbReference type="NCBI Taxonomy" id="2733690"/>
    <lineage>
        <taxon>Eukaryota</taxon>
        <taxon>Fungi</taxon>
        <taxon>Dikarya</taxon>
        <taxon>Basidiomycota</taxon>
        <taxon>Agaricomycotina</taxon>
        <taxon>Agaricomycetes</taxon>
        <taxon>Agaricomycetidae</taxon>
        <taxon>Agaricales</taxon>
        <taxon>Marasmiineae</taxon>
        <taxon>Mycenaceae</taxon>
        <taxon>Mycena</taxon>
    </lineage>
</organism>
<feature type="transmembrane region" description="Helical" evidence="1">
    <location>
        <begin position="98"/>
        <end position="120"/>
    </location>
</feature>
<evidence type="ECO:0000256" key="1">
    <source>
        <dbReference type="SAM" id="Phobius"/>
    </source>
</evidence>
<name>A0A8H6XQW4_9AGAR</name>
<feature type="transmembrane region" description="Helical" evidence="1">
    <location>
        <begin position="20"/>
        <end position="37"/>
    </location>
</feature>
<dbReference type="EMBL" id="JACAZI010000014">
    <property type="protein sequence ID" value="KAF7344824.1"/>
    <property type="molecule type" value="Genomic_DNA"/>
</dbReference>
<comment type="caution">
    <text evidence="2">The sequence shown here is derived from an EMBL/GenBank/DDBJ whole genome shotgun (WGS) entry which is preliminary data.</text>
</comment>
<feature type="transmembrane region" description="Helical" evidence="1">
    <location>
        <begin position="204"/>
        <end position="227"/>
    </location>
</feature>
<keyword evidence="1" id="KW-0472">Membrane</keyword>
<dbReference type="Proteomes" id="UP000620124">
    <property type="component" value="Unassembled WGS sequence"/>
</dbReference>
<feature type="transmembrane region" description="Helical" evidence="1">
    <location>
        <begin position="49"/>
        <end position="70"/>
    </location>
</feature>
<sequence>MSSFTELTDPSLQQTFLELFINGLYSGLFFVTMYATVFKRKVHKQSLGILLALLAMYIFSTTHVINGWVLTRNAFIVHGDTALSTVLYLIKPPLSMTVLGPVVFTLNTLVADCVLIWRCWIIWDRNWWIVAVPLGCTVAGAGLGFKSIQELAAYALNQNPDHNKFIDFQPLYFALSLVTTCLATLLIILRIITLSDQPTRKSRGYNLVIEIIVESALLYSVAMAVYLPLLVRPSSNYRYAQAVVAQVTGISPTLIVARVTLGLARPAETWQRSTTKFTTSSANITVARVTTGSGE</sequence>
<feature type="transmembrane region" description="Helical" evidence="1">
    <location>
        <begin position="127"/>
        <end position="145"/>
    </location>
</feature>
<keyword evidence="1" id="KW-0812">Transmembrane</keyword>